<feature type="transmembrane region" description="Helical" evidence="1">
    <location>
        <begin position="31"/>
        <end position="53"/>
    </location>
</feature>
<protein>
    <submittedName>
        <fullName evidence="2">Spore germination protein</fullName>
    </submittedName>
</protein>
<dbReference type="GO" id="GO:0016020">
    <property type="term" value="C:membrane"/>
    <property type="evidence" value="ECO:0007669"/>
    <property type="project" value="InterPro"/>
</dbReference>
<dbReference type="AlphaFoldDB" id="A0A9J6Z9W7"/>
<evidence type="ECO:0000313" key="2">
    <source>
        <dbReference type="EMBL" id="URN92850.1"/>
    </source>
</evidence>
<evidence type="ECO:0000313" key="3">
    <source>
        <dbReference type="Proteomes" id="UP001056756"/>
    </source>
</evidence>
<proteinExistence type="predicted"/>
<dbReference type="InterPro" id="IPR004761">
    <property type="entry name" value="Spore_GerAB"/>
</dbReference>
<dbReference type="Pfam" id="PF03845">
    <property type="entry name" value="Spore_permease"/>
    <property type="match status" value="1"/>
</dbReference>
<accession>A0A9J6Z9W7</accession>
<dbReference type="KEGG" id="plig:NAG76_13455"/>
<dbReference type="EMBL" id="CP097899">
    <property type="protein sequence ID" value="URN92850.1"/>
    <property type="molecule type" value="Genomic_DNA"/>
</dbReference>
<gene>
    <name evidence="2" type="ORF">NAG76_13455</name>
</gene>
<feature type="transmembrane region" description="Helical" evidence="1">
    <location>
        <begin position="110"/>
        <end position="127"/>
    </location>
</feature>
<feature type="transmembrane region" description="Helical" evidence="1">
    <location>
        <begin position="7"/>
        <end position="25"/>
    </location>
</feature>
<feature type="transmembrane region" description="Helical" evidence="1">
    <location>
        <begin position="74"/>
        <end position="98"/>
    </location>
</feature>
<feature type="transmembrane region" description="Helical" evidence="1">
    <location>
        <begin position="264"/>
        <end position="287"/>
    </location>
</feature>
<feature type="transmembrane region" description="Helical" evidence="1">
    <location>
        <begin position="180"/>
        <end position="199"/>
    </location>
</feature>
<feature type="transmembrane region" description="Helical" evidence="1">
    <location>
        <begin position="211"/>
        <end position="233"/>
    </location>
</feature>
<evidence type="ECO:0000256" key="1">
    <source>
        <dbReference type="SAM" id="Phobius"/>
    </source>
</evidence>
<feature type="transmembrane region" description="Helical" evidence="1">
    <location>
        <begin position="338"/>
        <end position="358"/>
    </location>
</feature>
<name>A0A9J6Z9W7_9BACL</name>
<keyword evidence="1" id="KW-0812">Transmembrane</keyword>
<sequence>MNRYFFYNYFIVCFTNLMLLIPYFLTSDRYGGAVISIALSPIFGYIFLYMFTSSLSKFPGKGLPEIFSLFYPKWIVNIVMVYKAILIGIAGALVISTYAVIITSFLNPNANQYVMLMLLLLICAYAATRSTVSIAFILEISLVLSLPVIAFVMYKTIKNPLMDWDAIHVIANHVDHMPTLLSFACATFVFTGYLNMGLFNRILPPNFKFKYIWLYPIIAFVVLLITFFVPIGIHGTETVAHYIFLWSATADSTRMMYGFIERMLFVFLIVLINLSLTFTMVGWHMVIEYIRTIIPNNVVNPDEKKAPIRNYIIAGSIIIITFVIMLRVKDGQMLKFSSYFLIFRLFSETLTTTWIFILSRKKVRKYEKEAAS</sequence>
<dbReference type="GO" id="GO:0009847">
    <property type="term" value="P:spore germination"/>
    <property type="evidence" value="ECO:0007669"/>
    <property type="project" value="InterPro"/>
</dbReference>
<feature type="transmembrane region" description="Helical" evidence="1">
    <location>
        <begin position="308"/>
        <end position="326"/>
    </location>
</feature>
<keyword evidence="1" id="KW-1133">Transmembrane helix</keyword>
<reference evidence="2" key="1">
    <citation type="submission" date="2022-05" db="EMBL/GenBank/DDBJ databases">
        <title>Novel bacterial taxa in a minimal lignocellulolytic consortium and its capacity to transform plastics disclosed by genome-resolved metagenomics.</title>
        <authorList>
            <person name="Rodriguez C.A.D."/>
            <person name="Diaz-Garcia L."/>
            <person name="Herrera K."/>
            <person name="Tarazona N.A."/>
            <person name="Sproer C."/>
            <person name="Overmann J."/>
            <person name="Jimenez D.J."/>
        </authorList>
    </citation>
    <scope>NUCLEOTIDE SEQUENCE</scope>
    <source>
        <strain evidence="2">MAG5</strain>
    </source>
</reference>
<organism evidence="2 3">
    <name type="scientific">Candidatus Pristimantibacillus lignocellulolyticus</name>
    <dbReference type="NCBI Taxonomy" id="2994561"/>
    <lineage>
        <taxon>Bacteria</taxon>
        <taxon>Bacillati</taxon>
        <taxon>Bacillota</taxon>
        <taxon>Bacilli</taxon>
        <taxon>Bacillales</taxon>
        <taxon>Paenibacillaceae</taxon>
        <taxon>Candidatus Pristimantibacillus</taxon>
    </lineage>
</organism>
<dbReference type="Proteomes" id="UP001056756">
    <property type="component" value="Chromosome"/>
</dbReference>
<feature type="transmembrane region" description="Helical" evidence="1">
    <location>
        <begin position="134"/>
        <end position="154"/>
    </location>
</feature>
<keyword evidence="1" id="KW-0472">Membrane</keyword>